<protein>
    <recommendedName>
        <fullName evidence="4">ARB-07466-like C-terminal domain-containing protein</fullName>
    </recommendedName>
</protein>
<evidence type="ECO:0000256" key="3">
    <source>
        <dbReference type="SAM" id="SignalP"/>
    </source>
</evidence>
<organism evidence="5 6">
    <name type="scientific">Actinomadura vinacea</name>
    <dbReference type="NCBI Taxonomy" id="115336"/>
    <lineage>
        <taxon>Bacteria</taxon>
        <taxon>Bacillati</taxon>
        <taxon>Actinomycetota</taxon>
        <taxon>Actinomycetes</taxon>
        <taxon>Streptosporangiales</taxon>
        <taxon>Thermomonosporaceae</taxon>
        <taxon>Actinomadura</taxon>
    </lineage>
</organism>
<keyword evidence="6" id="KW-1185">Reference proteome</keyword>
<proteinExistence type="predicted"/>
<dbReference type="EMBL" id="BAAARW010000020">
    <property type="protein sequence ID" value="GAA2429991.1"/>
    <property type="molecule type" value="Genomic_DNA"/>
</dbReference>
<evidence type="ECO:0000313" key="5">
    <source>
        <dbReference type="EMBL" id="GAA2429991.1"/>
    </source>
</evidence>
<evidence type="ECO:0000256" key="1">
    <source>
        <dbReference type="SAM" id="Coils"/>
    </source>
</evidence>
<dbReference type="InterPro" id="IPR058593">
    <property type="entry name" value="ARB_07466-like_C"/>
</dbReference>
<sequence length="319" mass="35023">MRRATRRSAIALAATAALAGVPSVPVGHAQSQPTAPEDTKQELAKLEKQAARLEKEYRGNLELLRDARRAAERATVDSERRNRELDAARSQIRTMAAGSYMAGGGDPVQAMLATDGASMRGVVITEYLARNNNRRIQRVTDLSAAAKQSHRTAQAKIKAAQRELDDLAGQRKKVKKLLAKHKPETPKQGRPDGVSGKTKSPLVGNYMTPRMRQVLQEVDGKFGPFPTIGCHRPGDPQDHGTGRACDFMESTGGRMPTASATAHGDSVAQYVISNASRLGIKYVIWRQRIYDMRNPGWRQMEDRGSVTANHYDHPHVSVL</sequence>
<accession>A0ABN3JIW0</accession>
<feature type="compositionally biased region" description="Basic and acidic residues" evidence="2">
    <location>
        <begin position="181"/>
        <end position="190"/>
    </location>
</feature>
<evidence type="ECO:0000259" key="4">
    <source>
        <dbReference type="Pfam" id="PF26571"/>
    </source>
</evidence>
<feature type="chain" id="PRO_5046373844" description="ARB-07466-like C-terminal domain-containing protein" evidence="3">
    <location>
        <begin position="20"/>
        <end position="319"/>
    </location>
</feature>
<dbReference type="RefSeq" id="WP_344591939.1">
    <property type="nucleotide sequence ID" value="NZ_BAAARW010000020.1"/>
</dbReference>
<feature type="coiled-coil region" evidence="1">
    <location>
        <begin position="36"/>
        <end position="74"/>
    </location>
</feature>
<keyword evidence="3" id="KW-0732">Signal</keyword>
<comment type="caution">
    <text evidence="5">The sequence shown here is derived from an EMBL/GenBank/DDBJ whole genome shotgun (WGS) entry which is preliminary data.</text>
</comment>
<name>A0ABN3JIW0_9ACTN</name>
<reference evidence="5 6" key="1">
    <citation type="journal article" date="2019" name="Int. J. Syst. Evol. Microbiol.">
        <title>The Global Catalogue of Microorganisms (GCM) 10K type strain sequencing project: providing services to taxonomists for standard genome sequencing and annotation.</title>
        <authorList>
            <consortium name="The Broad Institute Genomics Platform"/>
            <consortium name="The Broad Institute Genome Sequencing Center for Infectious Disease"/>
            <person name="Wu L."/>
            <person name="Ma J."/>
        </authorList>
    </citation>
    <scope>NUCLEOTIDE SEQUENCE [LARGE SCALE GENOMIC DNA]</scope>
    <source>
        <strain evidence="5 6">JCM 3325</strain>
    </source>
</reference>
<dbReference type="Pfam" id="PF26571">
    <property type="entry name" value="VldE"/>
    <property type="match status" value="1"/>
</dbReference>
<feature type="signal peptide" evidence="3">
    <location>
        <begin position="1"/>
        <end position="19"/>
    </location>
</feature>
<gene>
    <name evidence="5" type="ORF">GCM10010191_49270</name>
</gene>
<evidence type="ECO:0000313" key="6">
    <source>
        <dbReference type="Proteomes" id="UP001501231"/>
    </source>
</evidence>
<evidence type="ECO:0000256" key="2">
    <source>
        <dbReference type="SAM" id="MobiDB-lite"/>
    </source>
</evidence>
<dbReference type="Proteomes" id="UP001501231">
    <property type="component" value="Unassembled WGS sequence"/>
</dbReference>
<feature type="coiled-coil region" evidence="1">
    <location>
        <begin position="143"/>
        <end position="177"/>
    </location>
</feature>
<feature type="region of interest" description="Disordered" evidence="2">
    <location>
        <begin position="179"/>
        <end position="204"/>
    </location>
</feature>
<feature type="domain" description="ARB-07466-like C-terminal" evidence="4">
    <location>
        <begin position="206"/>
        <end position="311"/>
    </location>
</feature>
<keyword evidence="1" id="KW-0175">Coiled coil</keyword>